<feature type="transmembrane region" description="Helical" evidence="4">
    <location>
        <begin position="160"/>
        <end position="179"/>
    </location>
</feature>
<dbReference type="Gene3D" id="1.10.287.130">
    <property type="match status" value="1"/>
</dbReference>
<dbReference type="EC" id="2.7.13.3" evidence="2"/>
<keyword evidence="3" id="KW-0597">Phosphoprotein</keyword>
<comment type="catalytic activity">
    <reaction evidence="1">
        <text>ATP + protein L-histidine = ADP + protein N-phospho-L-histidine.</text>
        <dbReference type="EC" id="2.7.13.3"/>
    </reaction>
</comment>
<feature type="transmembrane region" description="Helical" evidence="4">
    <location>
        <begin position="91"/>
        <end position="115"/>
    </location>
</feature>
<organism evidence="6 7">
    <name type="scientific">Methylohalomonas lacus</name>
    <dbReference type="NCBI Taxonomy" id="398773"/>
    <lineage>
        <taxon>Bacteria</taxon>
        <taxon>Pseudomonadati</taxon>
        <taxon>Pseudomonadota</taxon>
        <taxon>Gammaproteobacteria</taxon>
        <taxon>Methylohalomonadales</taxon>
        <taxon>Methylohalomonadaceae</taxon>
        <taxon>Methylohalomonas</taxon>
    </lineage>
</organism>
<dbReference type="SMART" id="SM00091">
    <property type="entry name" value="PAS"/>
    <property type="match status" value="1"/>
</dbReference>
<dbReference type="SUPFAM" id="SSF47384">
    <property type="entry name" value="Homodimeric domain of signal transducing histidine kinase"/>
    <property type="match status" value="1"/>
</dbReference>
<comment type="caution">
    <text evidence="6">The sequence shown here is derived from an EMBL/GenBank/DDBJ whole genome shotgun (WGS) entry which is preliminary data.</text>
</comment>
<dbReference type="SUPFAM" id="SSF55785">
    <property type="entry name" value="PYP-like sensor domain (PAS domain)"/>
    <property type="match status" value="1"/>
</dbReference>
<dbReference type="Pfam" id="PF25323">
    <property type="entry name" value="6TM_PilS"/>
    <property type="match status" value="1"/>
</dbReference>
<accession>A0AAE3L1N9</accession>
<evidence type="ECO:0000256" key="2">
    <source>
        <dbReference type="ARBA" id="ARBA00012438"/>
    </source>
</evidence>
<feature type="transmembrane region" description="Helical" evidence="4">
    <location>
        <begin position="127"/>
        <end position="148"/>
    </location>
</feature>
<feature type="domain" description="Histidine kinase" evidence="5">
    <location>
        <begin position="321"/>
        <end position="530"/>
    </location>
</feature>
<evidence type="ECO:0000256" key="4">
    <source>
        <dbReference type="SAM" id="Phobius"/>
    </source>
</evidence>
<dbReference type="InterPro" id="IPR003661">
    <property type="entry name" value="HisK_dim/P_dom"/>
</dbReference>
<dbReference type="Gene3D" id="3.30.565.10">
    <property type="entry name" value="Histidine kinase-like ATPase, C-terminal domain"/>
    <property type="match status" value="1"/>
</dbReference>
<dbReference type="RefSeq" id="WP_259055854.1">
    <property type="nucleotide sequence ID" value="NZ_JANUCT010000013.1"/>
</dbReference>
<dbReference type="Pfam" id="PF13188">
    <property type="entry name" value="PAS_8"/>
    <property type="match status" value="1"/>
</dbReference>
<dbReference type="SMART" id="SM00387">
    <property type="entry name" value="HATPase_c"/>
    <property type="match status" value="1"/>
</dbReference>
<keyword evidence="4" id="KW-1133">Transmembrane helix</keyword>
<keyword evidence="6" id="KW-0808">Transferase</keyword>
<dbReference type="PRINTS" id="PR00344">
    <property type="entry name" value="BCTRLSENSOR"/>
</dbReference>
<sequence>MSARLIPGSDYDEVAWRALSFFSGYRFIISLIFVALVWLTDLPEPLGTFDDRLFALVTQAYFLAALLLFVPLRLRWPGFGYQVAGQVFIDIFAITLIMYASAGVSSGFGMLLMIAVAGGSLLKPGKIAYFFAALATLAVLGEELYAHLVRFFPAPNYTHAAVLGSTFFIVAFIGHKLALRVRESEQLAASRAIDIQNLAALNEQIVQHMQSGVLVIDADNSIRLANSSARKLLGARQELAGQPVTSVCPELNWFIEQCRSQGEQAPVVIRPSTAAVDVQASFRPLNPGGDAGLLVFLEDASVLRQRAQQMKLASLGRMAASIAHEVRNPLGAISHAGQLLGESPQLDAGDRRLTAIIQDHSKRVNAIVENVMQVSRRQAPAPETFELGNWLEEFCSEFRHQNDLPEAAVFCRVEPADILVTIDPSQLQQVMLNLCSNALRYSRNEPLLTIICGVHDDLERPYIDVIDQGPGMPVAIAEHVFEPFVTSESQGTGLGLYIARELCEANQATLQLHDNSETGCCFRINFPHPDKRHILE</sequence>
<dbReference type="SUPFAM" id="SSF55874">
    <property type="entry name" value="ATPase domain of HSP90 chaperone/DNA topoisomerase II/histidine kinase"/>
    <property type="match status" value="1"/>
</dbReference>
<evidence type="ECO:0000256" key="3">
    <source>
        <dbReference type="ARBA" id="ARBA00022553"/>
    </source>
</evidence>
<feature type="transmembrane region" description="Helical" evidence="4">
    <location>
        <begin position="53"/>
        <end position="71"/>
    </location>
</feature>
<proteinExistence type="predicted"/>
<dbReference type="EMBL" id="JANUCT010000013">
    <property type="protein sequence ID" value="MCS3903880.1"/>
    <property type="molecule type" value="Genomic_DNA"/>
</dbReference>
<feature type="transmembrane region" description="Helical" evidence="4">
    <location>
        <begin position="20"/>
        <end position="41"/>
    </location>
</feature>
<dbReference type="Proteomes" id="UP001204445">
    <property type="component" value="Unassembled WGS sequence"/>
</dbReference>
<dbReference type="Gene3D" id="3.30.450.20">
    <property type="entry name" value="PAS domain"/>
    <property type="match status" value="1"/>
</dbReference>
<keyword evidence="4" id="KW-0812">Transmembrane</keyword>
<dbReference type="GO" id="GO:0000155">
    <property type="term" value="F:phosphorelay sensor kinase activity"/>
    <property type="evidence" value="ECO:0007669"/>
    <property type="project" value="InterPro"/>
</dbReference>
<dbReference type="GO" id="GO:0005524">
    <property type="term" value="F:ATP binding"/>
    <property type="evidence" value="ECO:0007669"/>
    <property type="project" value="UniProtKB-KW"/>
</dbReference>
<dbReference type="InterPro" id="IPR036890">
    <property type="entry name" value="HATPase_C_sf"/>
</dbReference>
<dbReference type="CDD" id="cd00082">
    <property type="entry name" value="HisKA"/>
    <property type="match status" value="1"/>
</dbReference>
<protein>
    <recommendedName>
        <fullName evidence="2">histidine kinase</fullName>
        <ecNumber evidence="2">2.7.13.3</ecNumber>
    </recommendedName>
</protein>
<dbReference type="PANTHER" id="PTHR43065">
    <property type="entry name" value="SENSOR HISTIDINE KINASE"/>
    <property type="match status" value="1"/>
</dbReference>
<dbReference type="InterPro" id="IPR005467">
    <property type="entry name" value="His_kinase_dom"/>
</dbReference>
<dbReference type="SMART" id="SM00388">
    <property type="entry name" value="HisKA"/>
    <property type="match status" value="1"/>
</dbReference>
<dbReference type="PANTHER" id="PTHR43065:SF52">
    <property type="entry name" value="SENSOR PROTEIN KINASE PILS"/>
    <property type="match status" value="1"/>
</dbReference>
<evidence type="ECO:0000256" key="1">
    <source>
        <dbReference type="ARBA" id="ARBA00000085"/>
    </source>
</evidence>
<evidence type="ECO:0000259" key="5">
    <source>
        <dbReference type="PROSITE" id="PS50109"/>
    </source>
</evidence>
<gene>
    <name evidence="6" type="ORF">J2T55_001912</name>
</gene>
<dbReference type="Pfam" id="PF00512">
    <property type="entry name" value="HisKA"/>
    <property type="match status" value="1"/>
</dbReference>
<dbReference type="AlphaFoldDB" id="A0AAE3L1N9"/>
<name>A0AAE3L1N9_9GAMM</name>
<evidence type="ECO:0000313" key="6">
    <source>
        <dbReference type="EMBL" id="MCS3903880.1"/>
    </source>
</evidence>
<dbReference type="InterPro" id="IPR004358">
    <property type="entry name" value="Sig_transdc_His_kin-like_C"/>
</dbReference>
<dbReference type="PROSITE" id="PS50109">
    <property type="entry name" value="HIS_KIN"/>
    <property type="match status" value="1"/>
</dbReference>
<reference evidence="6" key="1">
    <citation type="submission" date="2022-08" db="EMBL/GenBank/DDBJ databases">
        <title>Genomic Encyclopedia of Type Strains, Phase III (KMG-III): the genomes of soil and plant-associated and newly described type strains.</title>
        <authorList>
            <person name="Whitman W."/>
        </authorList>
    </citation>
    <scope>NUCLEOTIDE SEQUENCE</scope>
    <source>
        <strain evidence="6">HMT 1</strain>
    </source>
</reference>
<dbReference type="GO" id="GO:0006355">
    <property type="term" value="P:regulation of DNA-templated transcription"/>
    <property type="evidence" value="ECO:0007669"/>
    <property type="project" value="InterPro"/>
</dbReference>
<dbReference type="CDD" id="cd00130">
    <property type="entry name" value="PAS"/>
    <property type="match status" value="1"/>
</dbReference>
<keyword evidence="4" id="KW-0472">Membrane</keyword>
<dbReference type="InterPro" id="IPR036097">
    <property type="entry name" value="HisK_dim/P_sf"/>
</dbReference>
<dbReference type="InterPro" id="IPR003594">
    <property type="entry name" value="HATPase_dom"/>
</dbReference>
<dbReference type="InterPro" id="IPR035965">
    <property type="entry name" value="PAS-like_dom_sf"/>
</dbReference>
<keyword evidence="6" id="KW-0418">Kinase</keyword>
<dbReference type="Pfam" id="PF02518">
    <property type="entry name" value="HATPase_c"/>
    <property type="match status" value="1"/>
</dbReference>
<evidence type="ECO:0000313" key="7">
    <source>
        <dbReference type="Proteomes" id="UP001204445"/>
    </source>
</evidence>
<dbReference type="InterPro" id="IPR000014">
    <property type="entry name" value="PAS"/>
</dbReference>
<keyword evidence="7" id="KW-1185">Reference proteome</keyword>